<evidence type="ECO:0000313" key="3">
    <source>
        <dbReference type="EMBL" id="MBM6616994.1"/>
    </source>
</evidence>
<keyword evidence="1" id="KW-1133">Transmembrane helix</keyword>
<reference evidence="3 4" key="1">
    <citation type="submission" date="2021-02" db="EMBL/GenBank/DDBJ databases">
        <title>Bacillus sp. RD4P76, an endophyte from a halophyte.</title>
        <authorList>
            <person name="Sun J.-Q."/>
        </authorList>
    </citation>
    <scope>NUCLEOTIDE SEQUENCE [LARGE SCALE GENOMIC DNA]</scope>
    <source>
        <strain evidence="3 4">RD4P76</strain>
    </source>
</reference>
<evidence type="ECO:0000313" key="4">
    <source>
        <dbReference type="Proteomes" id="UP001518925"/>
    </source>
</evidence>
<feature type="transmembrane region" description="Helical" evidence="1">
    <location>
        <begin position="249"/>
        <end position="269"/>
    </location>
</feature>
<keyword evidence="1" id="KW-0472">Membrane</keyword>
<dbReference type="Proteomes" id="UP001518925">
    <property type="component" value="Unassembled WGS sequence"/>
</dbReference>
<dbReference type="EMBL" id="JAFELM010000018">
    <property type="protein sequence ID" value="MBM6616994.1"/>
    <property type="molecule type" value="Genomic_DNA"/>
</dbReference>
<protein>
    <submittedName>
        <fullName evidence="3">Zf-HC2 domain-containing protein</fullName>
    </submittedName>
</protein>
<dbReference type="Pfam" id="PF13490">
    <property type="entry name" value="zf-HC2"/>
    <property type="match status" value="1"/>
</dbReference>
<dbReference type="RefSeq" id="WP_204202383.1">
    <property type="nucleotide sequence ID" value="NZ_JAFELM010000018.1"/>
</dbReference>
<comment type="caution">
    <text evidence="3">The sequence shown here is derived from an EMBL/GenBank/DDBJ whole genome shotgun (WGS) entry which is preliminary data.</text>
</comment>
<name>A0ABS2DEX4_9BACI</name>
<sequence length="281" mass="32717">MNKKCDIIRDLLPSYIEKVTSDESNKFVEEHIAQCESCEIYLNDMKAEIELPEDVHIEERLNEKKPFKNLSIFSQGQKKFTKLILYIAVGSLLLAIYLLSTSILKFNEFKEDKRYIDVIELEKEAIISDAFNHVDSGEAGLIKVFEKYKKQLNMLAIFPTAEVEDELIDTERNMPTTMYPIDYNKATTVIGANGVIKDKSTITPSGYDLGTVVMANDEWVIQFEYRGTYENTIEKYHQLRYYGPRTWSFFQLPILFFTIFIVLGTVWFFMNKQNRQLQGVI</sequence>
<proteinExistence type="predicted"/>
<evidence type="ECO:0000259" key="2">
    <source>
        <dbReference type="Pfam" id="PF13490"/>
    </source>
</evidence>
<organism evidence="3 4">
    <name type="scientific">Bacillus suaedaesalsae</name>
    <dbReference type="NCBI Taxonomy" id="2810349"/>
    <lineage>
        <taxon>Bacteria</taxon>
        <taxon>Bacillati</taxon>
        <taxon>Bacillota</taxon>
        <taxon>Bacilli</taxon>
        <taxon>Bacillales</taxon>
        <taxon>Bacillaceae</taxon>
        <taxon>Bacillus</taxon>
    </lineage>
</organism>
<gene>
    <name evidence="3" type="ORF">JR050_04825</name>
</gene>
<keyword evidence="1" id="KW-0812">Transmembrane</keyword>
<evidence type="ECO:0000256" key="1">
    <source>
        <dbReference type="SAM" id="Phobius"/>
    </source>
</evidence>
<dbReference type="InterPro" id="IPR027383">
    <property type="entry name" value="Znf_put"/>
</dbReference>
<accession>A0ABS2DEX4</accession>
<feature type="domain" description="Putative zinc-finger" evidence="2">
    <location>
        <begin position="5"/>
        <end position="38"/>
    </location>
</feature>
<keyword evidence="4" id="KW-1185">Reference proteome</keyword>
<feature type="transmembrane region" description="Helical" evidence="1">
    <location>
        <begin position="83"/>
        <end position="104"/>
    </location>
</feature>